<feature type="non-terminal residue" evidence="3">
    <location>
        <position position="228"/>
    </location>
</feature>
<name>A0ABC8TVW2_9AQUA</name>
<dbReference type="EMBL" id="CAUOFW020006180">
    <property type="protein sequence ID" value="CAK9173641.1"/>
    <property type="molecule type" value="Genomic_DNA"/>
</dbReference>
<keyword evidence="1" id="KW-0853">WD repeat</keyword>
<comment type="caution">
    <text evidence="3">The sequence shown here is derived from an EMBL/GenBank/DDBJ whole genome shotgun (WGS) entry which is preliminary data.</text>
</comment>
<evidence type="ECO:0000313" key="3">
    <source>
        <dbReference type="EMBL" id="CAK9173641.1"/>
    </source>
</evidence>
<dbReference type="InterPro" id="IPR051179">
    <property type="entry name" value="WD_repeat_multifunction"/>
</dbReference>
<gene>
    <name evidence="3" type="ORF">ILEXP_LOCUS43377</name>
</gene>
<evidence type="ECO:0000256" key="2">
    <source>
        <dbReference type="ARBA" id="ARBA00022737"/>
    </source>
</evidence>
<dbReference type="InterPro" id="IPR036322">
    <property type="entry name" value="WD40_repeat_dom_sf"/>
</dbReference>
<keyword evidence="2" id="KW-0677">Repeat</keyword>
<reference evidence="3 4" key="1">
    <citation type="submission" date="2024-02" db="EMBL/GenBank/DDBJ databases">
        <authorList>
            <person name="Vignale AGUSTIN F."/>
            <person name="Sosa J E."/>
            <person name="Modenutti C."/>
        </authorList>
    </citation>
    <scope>NUCLEOTIDE SEQUENCE [LARGE SCALE GENOMIC DNA]</scope>
</reference>
<keyword evidence="4" id="KW-1185">Reference proteome</keyword>
<evidence type="ECO:0000313" key="4">
    <source>
        <dbReference type="Proteomes" id="UP001642360"/>
    </source>
</evidence>
<organism evidence="3 4">
    <name type="scientific">Ilex paraguariensis</name>
    <name type="common">yerba mate</name>
    <dbReference type="NCBI Taxonomy" id="185542"/>
    <lineage>
        <taxon>Eukaryota</taxon>
        <taxon>Viridiplantae</taxon>
        <taxon>Streptophyta</taxon>
        <taxon>Embryophyta</taxon>
        <taxon>Tracheophyta</taxon>
        <taxon>Spermatophyta</taxon>
        <taxon>Magnoliopsida</taxon>
        <taxon>eudicotyledons</taxon>
        <taxon>Gunneridae</taxon>
        <taxon>Pentapetalae</taxon>
        <taxon>asterids</taxon>
        <taxon>campanulids</taxon>
        <taxon>Aquifoliales</taxon>
        <taxon>Aquifoliaceae</taxon>
        <taxon>Ilex</taxon>
    </lineage>
</organism>
<dbReference type="Proteomes" id="UP001642360">
    <property type="component" value="Unassembled WGS sequence"/>
</dbReference>
<proteinExistence type="predicted"/>
<dbReference type="AlphaFoldDB" id="A0ABC8TVW2"/>
<dbReference type="SUPFAM" id="SSF50978">
    <property type="entry name" value="WD40 repeat-like"/>
    <property type="match status" value="1"/>
</dbReference>
<dbReference type="PANTHER" id="PTHR19857">
    <property type="entry name" value="MITOCHONDRIAL DIVISION PROTEIN 1-RELATED"/>
    <property type="match status" value="1"/>
</dbReference>
<dbReference type="PANTHER" id="PTHR19857:SF21">
    <property type="entry name" value="ANAPHASE-PROMOTING COMPLEX SUBUNIT 4 WD40 DOMAIN-CONTAINING PROTEIN"/>
    <property type="match status" value="1"/>
</dbReference>
<evidence type="ECO:0000256" key="1">
    <source>
        <dbReference type="ARBA" id="ARBA00022574"/>
    </source>
</evidence>
<sequence>MQAQSNIVSKEIHSIDIDPSCPYQLAFHLDDGWSGVLDINNMQVTHIHCPPPPWDDSNDLTNVTYLRKPSWLPTHSIYVVGSSCSRGIHLLDFYPDPSSPCHLDCKENIPSIPGVNNQHKQNKFVPLSEGVTACTVHPLNGTIVAGTKQASLLLISQKHMSFQGRGSSLGSDEDCKKPEPKIVIGALHRQMQSVEHINFGTKVYILRLGALKVGEEMCQYVGDTRGYK</sequence>
<accession>A0ABC8TVW2</accession>
<protein>
    <submittedName>
        <fullName evidence="3">Uncharacterized protein</fullName>
    </submittedName>
</protein>